<protein>
    <submittedName>
        <fullName evidence="3">DHH family phosphoesterase</fullName>
    </submittedName>
</protein>
<organism evidence="3 4">
    <name type="scientific">Desulfovibrio psychrotolerans</name>
    <dbReference type="NCBI Taxonomy" id="415242"/>
    <lineage>
        <taxon>Bacteria</taxon>
        <taxon>Pseudomonadati</taxon>
        <taxon>Thermodesulfobacteriota</taxon>
        <taxon>Desulfovibrionia</taxon>
        <taxon>Desulfovibrionales</taxon>
        <taxon>Desulfovibrionaceae</taxon>
        <taxon>Desulfovibrio</taxon>
    </lineage>
</organism>
<dbReference type="EMBL" id="BLVP01000007">
    <property type="protein sequence ID" value="GFM36850.1"/>
    <property type="molecule type" value="Genomic_DNA"/>
</dbReference>
<dbReference type="AlphaFoldDB" id="A0A7J0BT09"/>
<dbReference type="InterPro" id="IPR003156">
    <property type="entry name" value="DHHA1_dom"/>
</dbReference>
<dbReference type="Pfam" id="PF01368">
    <property type="entry name" value="DHH"/>
    <property type="match status" value="1"/>
</dbReference>
<sequence length="334" mass="36062">MQSTVQKVMHILREEDDFLVTAHVNPDGDAIGSMSALAWMLSRMGKRVAAYNETGIPHYLQWVEFPCPFSSSLHHLPFTPRRLIVLDCGSAARGGEALEQYAQGMPSLCIDHHINTPGFADVNWIDPGFAAVGEMLATLALQMDISLEGPLGEAVYLAMASDTGNFSYGNTTPRTLEIAAAIVRSGLDLESFTAKHETNWSLNRVHLWGRLFNSVHLALDGQVAYMTLPDSLFEETGTALEDAEGIVNYLRRIVGVKVALTLRDAGPDKCKISLRTHGALNVQQVAAEFGGGGHRNAAGAVLAMPIDRALEAVLDVLARKLGPGAHPGLDELRA</sequence>
<accession>A0A7J0BT09</accession>
<dbReference type="InterPro" id="IPR001667">
    <property type="entry name" value="DDH_dom"/>
</dbReference>
<dbReference type="Pfam" id="PF02272">
    <property type="entry name" value="DHHA1"/>
    <property type="match status" value="1"/>
</dbReference>
<feature type="domain" description="DHHA1" evidence="2">
    <location>
        <begin position="222"/>
        <end position="317"/>
    </location>
</feature>
<comment type="caution">
    <text evidence="3">The sequence shown here is derived from an EMBL/GenBank/DDBJ whole genome shotgun (WGS) entry which is preliminary data.</text>
</comment>
<evidence type="ECO:0000313" key="4">
    <source>
        <dbReference type="Proteomes" id="UP000503820"/>
    </source>
</evidence>
<dbReference type="InterPro" id="IPR051319">
    <property type="entry name" value="Oligoribo/pAp-PDE_c-di-AMP_PDE"/>
</dbReference>
<evidence type="ECO:0000313" key="3">
    <source>
        <dbReference type="EMBL" id="GFM36850.1"/>
    </source>
</evidence>
<gene>
    <name evidence="3" type="ORF">DSM19430T_15340</name>
</gene>
<dbReference type="InterPro" id="IPR038763">
    <property type="entry name" value="DHH_sf"/>
</dbReference>
<dbReference type="PANTHER" id="PTHR47618:SF1">
    <property type="entry name" value="BIFUNCTIONAL OLIGORIBONUCLEASE AND PAP PHOSPHATASE NRNA"/>
    <property type="match status" value="1"/>
</dbReference>
<dbReference type="Gene3D" id="3.90.1640.10">
    <property type="entry name" value="inorganic pyrophosphatase (n-terminal core)"/>
    <property type="match status" value="1"/>
</dbReference>
<reference evidence="3 4" key="1">
    <citation type="submission" date="2020-05" db="EMBL/GenBank/DDBJ databases">
        <title>Draft genome sequence of Desulfovibrio psychrotolerans JS1T.</title>
        <authorList>
            <person name="Ueno A."/>
            <person name="Tamazawa S."/>
            <person name="Tamamura S."/>
            <person name="Murakami T."/>
            <person name="Kiyama T."/>
            <person name="Inomata H."/>
            <person name="Amano Y."/>
            <person name="Miyakawa K."/>
            <person name="Tamaki H."/>
            <person name="Naganuma T."/>
            <person name="Kaneko K."/>
        </authorList>
    </citation>
    <scope>NUCLEOTIDE SEQUENCE [LARGE SCALE GENOMIC DNA]</scope>
    <source>
        <strain evidence="3 4">JS1</strain>
    </source>
</reference>
<feature type="domain" description="DDH" evidence="1">
    <location>
        <begin position="18"/>
        <end position="141"/>
    </location>
</feature>
<dbReference type="Gene3D" id="3.10.310.30">
    <property type="match status" value="1"/>
</dbReference>
<dbReference type="SUPFAM" id="SSF64182">
    <property type="entry name" value="DHH phosphoesterases"/>
    <property type="match status" value="1"/>
</dbReference>
<evidence type="ECO:0000259" key="2">
    <source>
        <dbReference type="Pfam" id="PF02272"/>
    </source>
</evidence>
<dbReference type="PANTHER" id="PTHR47618">
    <property type="entry name" value="BIFUNCTIONAL OLIGORIBONUCLEASE AND PAP PHOSPHATASE NRNA"/>
    <property type="match status" value="1"/>
</dbReference>
<name>A0A7J0BT09_9BACT</name>
<evidence type="ECO:0000259" key="1">
    <source>
        <dbReference type="Pfam" id="PF01368"/>
    </source>
</evidence>
<dbReference type="Proteomes" id="UP000503820">
    <property type="component" value="Unassembled WGS sequence"/>
</dbReference>
<keyword evidence="4" id="KW-1185">Reference proteome</keyword>
<dbReference type="GO" id="GO:0003676">
    <property type="term" value="F:nucleic acid binding"/>
    <property type="evidence" value="ECO:0007669"/>
    <property type="project" value="InterPro"/>
</dbReference>
<proteinExistence type="predicted"/>